<comment type="caution">
    <text evidence="1">The sequence shown here is derived from an EMBL/GenBank/DDBJ whole genome shotgun (WGS) entry which is preliminary data.</text>
</comment>
<sequence>MSRWVEVRVECGPRQAPGAFDAMTVLVREGWREVDHREYPSGKKKVFALREGYHLCAHEDPDRSELRLVGSTTRTLNDPASVPLAPAVRPYGSLSPGHWRCPDCEGWGTCPFCDGERIFFSTGPDGCRKRHRCLECDWGECATCRSTGQIA</sequence>
<accession>A0A931DS90</accession>
<evidence type="ECO:0000313" key="2">
    <source>
        <dbReference type="Proteomes" id="UP000614047"/>
    </source>
</evidence>
<proteinExistence type="predicted"/>
<dbReference type="Proteomes" id="UP000614047">
    <property type="component" value="Unassembled WGS sequence"/>
</dbReference>
<dbReference type="AlphaFoldDB" id="A0A931DS90"/>
<keyword evidence="2" id="KW-1185">Reference proteome</keyword>
<gene>
    <name evidence="1" type="ORF">IW256_007024</name>
</gene>
<protein>
    <submittedName>
        <fullName evidence="1">Uncharacterized protein</fullName>
    </submittedName>
</protein>
<name>A0A931DS90_9ACTN</name>
<dbReference type="RefSeq" id="WP_197015033.1">
    <property type="nucleotide sequence ID" value="NZ_BAABES010000023.1"/>
</dbReference>
<organism evidence="1 2">
    <name type="scientific">Actinomadura viridis</name>
    <dbReference type="NCBI Taxonomy" id="58110"/>
    <lineage>
        <taxon>Bacteria</taxon>
        <taxon>Bacillati</taxon>
        <taxon>Actinomycetota</taxon>
        <taxon>Actinomycetes</taxon>
        <taxon>Streptosporangiales</taxon>
        <taxon>Thermomonosporaceae</taxon>
        <taxon>Actinomadura</taxon>
    </lineage>
</organism>
<evidence type="ECO:0000313" key="1">
    <source>
        <dbReference type="EMBL" id="MBG6092911.1"/>
    </source>
</evidence>
<reference evidence="1" key="1">
    <citation type="submission" date="2020-11" db="EMBL/GenBank/DDBJ databases">
        <title>Sequencing the genomes of 1000 actinobacteria strains.</title>
        <authorList>
            <person name="Klenk H.-P."/>
        </authorList>
    </citation>
    <scope>NUCLEOTIDE SEQUENCE</scope>
    <source>
        <strain evidence="1">DSM 43175</strain>
    </source>
</reference>
<dbReference type="EMBL" id="JADOUA010000001">
    <property type="protein sequence ID" value="MBG6092911.1"/>
    <property type="molecule type" value="Genomic_DNA"/>
</dbReference>